<protein>
    <submittedName>
        <fullName evidence="1">F-box domain protein</fullName>
    </submittedName>
</protein>
<keyword evidence="2" id="KW-1185">Reference proteome</keyword>
<gene>
    <name evidence="1" type="ORF">CH63R_03480</name>
</gene>
<dbReference type="KEGG" id="chig:CH63R_03480"/>
<sequence length="406" mass="46446">MASLLNLPLEITHQILSELAGLSPEPGLDVFLSQDEPQLFDADRLNLGLSSMAKLCRTCHQLRESVEPQLNRFIYIPNADAKHLLSILRKWNARPHCAEYTRYLAIRAKQPRSSAALENIADPDLVLVSNLVKQLNLQLRSDWYEFSWRVDILIELVMFMARNLRWIDVSFTPKKGIYRGSFDWLRGVDGSAMSIRFDHLRHLKLFQSGSLTMDEIQPLIDRAPNLENLYLDTVQFTNHKSRLPTSLTGLCLTGCSITPAIFESVTTDMDKLCHLRYDKTSLRQQSPMMRAFAKHGTTLKSLLVYFHLDPRLEVDLPLDTFKSLESLTTDLRSFGQGGGSQLMRLLPCSLRELRVVSFGGLQKHQLCSFADELSDREKRLSRHLAVYIDGAEGMFDYQRLRRDMTG</sequence>
<dbReference type="AlphaFoldDB" id="A0A1B7YS23"/>
<dbReference type="EMBL" id="LTAN01000002">
    <property type="protein sequence ID" value="OBR14754.1"/>
    <property type="molecule type" value="Genomic_DNA"/>
</dbReference>
<name>A0A1B7YS23_COLHI</name>
<reference evidence="2" key="1">
    <citation type="journal article" date="2017" name="BMC Genomics">
        <title>Gapless genome assembly of Colletotrichum higginsianum reveals chromosome structure and association of transposable elements with secondary metabolite gene clusters.</title>
        <authorList>
            <person name="Dallery J.-F."/>
            <person name="Lapalu N."/>
            <person name="Zampounis A."/>
            <person name="Pigne S."/>
            <person name="Luyten I."/>
            <person name="Amselem J."/>
            <person name="Wittenberg A.H.J."/>
            <person name="Zhou S."/>
            <person name="de Queiroz M.V."/>
            <person name="Robin G.P."/>
            <person name="Auger A."/>
            <person name="Hainaut M."/>
            <person name="Henrissat B."/>
            <person name="Kim K.-T."/>
            <person name="Lee Y.-H."/>
            <person name="Lespinet O."/>
            <person name="Schwartz D.C."/>
            <person name="Thon M.R."/>
            <person name="O'Connell R.J."/>
        </authorList>
    </citation>
    <scope>NUCLEOTIDE SEQUENCE [LARGE SCALE GENOMIC DNA]</scope>
    <source>
        <strain evidence="2">IMI 349063</strain>
    </source>
</reference>
<dbReference type="Proteomes" id="UP000092177">
    <property type="component" value="Chromosome 2"/>
</dbReference>
<accession>A0A1B7YS23</accession>
<dbReference type="RefSeq" id="XP_018163271.1">
    <property type="nucleotide sequence ID" value="XM_018298455.1"/>
</dbReference>
<dbReference type="InterPro" id="IPR032675">
    <property type="entry name" value="LRR_dom_sf"/>
</dbReference>
<organism evidence="1 2">
    <name type="scientific">Colletotrichum higginsianum (strain IMI 349063)</name>
    <name type="common">Crucifer anthracnose fungus</name>
    <dbReference type="NCBI Taxonomy" id="759273"/>
    <lineage>
        <taxon>Eukaryota</taxon>
        <taxon>Fungi</taxon>
        <taxon>Dikarya</taxon>
        <taxon>Ascomycota</taxon>
        <taxon>Pezizomycotina</taxon>
        <taxon>Sordariomycetes</taxon>
        <taxon>Hypocreomycetidae</taxon>
        <taxon>Glomerellales</taxon>
        <taxon>Glomerellaceae</taxon>
        <taxon>Colletotrichum</taxon>
        <taxon>Colletotrichum destructivum species complex</taxon>
    </lineage>
</organism>
<evidence type="ECO:0000313" key="1">
    <source>
        <dbReference type="EMBL" id="OBR14754.1"/>
    </source>
</evidence>
<dbReference type="SUPFAM" id="SSF52058">
    <property type="entry name" value="L domain-like"/>
    <property type="match status" value="1"/>
</dbReference>
<evidence type="ECO:0000313" key="2">
    <source>
        <dbReference type="Proteomes" id="UP000092177"/>
    </source>
</evidence>
<comment type="caution">
    <text evidence="1">The sequence shown here is derived from an EMBL/GenBank/DDBJ whole genome shotgun (WGS) entry which is preliminary data.</text>
</comment>
<dbReference type="OrthoDB" id="4838245at2759"/>
<dbReference type="VEuPathDB" id="FungiDB:CH63R_03480"/>
<proteinExistence type="predicted"/>
<dbReference type="Gene3D" id="3.80.10.10">
    <property type="entry name" value="Ribonuclease Inhibitor"/>
    <property type="match status" value="1"/>
</dbReference>
<dbReference type="GeneID" id="28862562"/>